<dbReference type="Gene3D" id="3.40.50.2300">
    <property type="match status" value="2"/>
</dbReference>
<evidence type="ECO:0000256" key="3">
    <source>
        <dbReference type="SAM" id="SignalP"/>
    </source>
</evidence>
<gene>
    <name evidence="5" type="ORF">GCM10009827_118260</name>
</gene>
<dbReference type="SUPFAM" id="SSF53822">
    <property type="entry name" value="Periplasmic binding protein-like I"/>
    <property type="match status" value="1"/>
</dbReference>
<evidence type="ECO:0000259" key="4">
    <source>
        <dbReference type="Pfam" id="PF13458"/>
    </source>
</evidence>
<feature type="signal peptide" evidence="3">
    <location>
        <begin position="1"/>
        <end position="22"/>
    </location>
</feature>
<dbReference type="PANTHER" id="PTHR47235:SF1">
    <property type="entry name" value="BLR6548 PROTEIN"/>
    <property type="match status" value="1"/>
</dbReference>
<proteinExistence type="inferred from homology"/>
<dbReference type="PANTHER" id="PTHR47235">
    <property type="entry name" value="BLR6548 PROTEIN"/>
    <property type="match status" value="1"/>
</dbReference>
<dbReference type="EMBL" id="BAAAQD010000061">
    <property type="protein sequence ID" value="GAA1576810.1"/>
    <property type="molecule type" value="Genomic_DNA"/>
</dbReference>
<protein>
    <submittedName>
        <fullName evidence="5">ABC transporter substrate-binding protein</fullName>
    </submittedName>
</protein>
<evidence type="ECO:0000256" key="2">
    <source>
        <dbReference type="ARBA" id="ARBA00022729"/>
    </source>
</evidence>
<keyword evidence="2 3" id="KW-0732">Signal</keyword>
<dbReference type="InterPro" id="IPR028082">
    <property type="entry name" value="Peripla_BP_I"/>
</dbReference>
<reference evidence="6" key="1">
    <citation type="journal article" date="2019" name="Int. J. Syst. Evol. Microbiol.">
        <title>The Global Catalogue of Microorganisms (GCM) 10K type strain sequencing project: providing services to taxonomists for standard genome sequencing and annotation.</title>
        <authorList>
            <consortium name="The Broad Institute Genomics Platform"/>
            <consortium name="The Broad Institute Genome Sequencing Center for Infectious Disease"/>
            <person name="Wu L."/>
            <person name="Ma J."/>
        </authorList>
    </citation>
    <scope>NUCLEOTIDE SEQUENCE [LARGE SCALE GENOMIC DNA]</scope>
    <source>
        <strain evidence="6">JCM 15933</strain>
    </source>
</reference>
<dbReference type="CDD" id="cd06343">
    <property type="entry name" value="PBP1_ABC_ligand_binding-like"/>
    <property type="match status" value="1"/>
</dbReference>
<feature type="chain" id="PRO_5045589648" evidence="3">
    <location>
        <begin position="23"/>
        <end position="404"/>
    </location>
</feature>
<accession>A0ABP4PEA0</accession>
<sequence length="404" mass="42535">MKLNNRLLAAIVAIGVGTSMVACSSSARQPGGGAANECRDEVSSGVTKEIITLGTTLPLSGSAASTSQNARKGEEAAIQFLNKQGGLHGRRIEMKFLDDQYLPAKAQANVRQLIQQDNVFMLVGGSGTGTTLAWAPTLNQFNVPAVGPYAGSSNLGTMKTPYLYMLFPDYGAQLAALVKYAIAHSDVKKIGVVSIQGDILEDARRGIDSVLAASDIAVEYFPETAGTTNFAPLATSVKAFGADLVVLLMTNGDTAGFLNATRRLGFSPRYAAWPGMADKSWIASYGDISEGMLVANPVANPGSDSPAVAEFRKHYMELTGEAPTLFNEIGWVQVMVAAKAIEKATYVTRPCVIDALNALSGYETGLVPPITFGKEDRQGSTAIEVDQITGGSLVTVEPFANPAK</sequence>
<comment type="caution">
    <text evidence="5">The sequence shown here is derived from an EMBL/GenBank/DDBJ whole genome shotgun (WGS) entry which is preliminary data.</text>
</comment>
<comment type="similarity">
    <text evidence="1">Belongs to the leucine-binding protein family.</text>
</comment>
<dbReference type="InterPro" id="IPR028081">
    <property type="entry name" value="Leu-bd"/>
</dbReference>
<dbReference type="Pfam" id="PF13458">
    <property type="entry name" value="Peripla_BP_6"/>
    <property type="match status" value="1"/>
</dbReference>
<name>A0ABP4PEA0_9ACTN</name>
<keyword evidence="6" id="KW-1185">Reference proteome</keyword>
<evidence type="ECO:0000313" key="6">
    <source>
        <dbReference type="Proteomes" id="UP001501470"/>
    </source>
</evidence>
<evidence type="ECO:0000256" key="1">
    <source>
        <dbReference type="ARBA" id="ARBA00010062"/>
    </source>
</evidence>
<dbReference type="Proteomes" id="UP001501470">
    <property type="component" value="Unassembled WGS sequence"/>
</dbReference>
<dbReference type="RefSeq" id="WP_344515655.1">
    <property type="nucleotide sequence ID" value="NZ_BAAAQD010000061.1"/>
</dbReference>
<feature type="domain" description="Leucine-binding protein" evidence="4">
    <location>
        <begin position="51"/>
        <end position="389"/>
    </location>
</feature>
<dbReference type="PROSITE" id="PS51257">
    <property type="entry name" value="PROKAR_LIPOPROTEIN"/>
    <property type="match status" value="1"/>
</dbReference>
<evidence type="ECO:0000313" key="5">
    <source>
        <dbReference type="EMBL" id="GAA1576810.1"/>
    </source>
</evidence>
<organism evidence="5 6">
    <name type="scientific">Dactylosporangium maewongense</name>
    <dbReference type="NCBI Taxonomy" id="634393"/>
    <lineage>
        <taxon>Bacteria</taxon>
        <taxon>Bacillati</taxon>
        <taxon>Actinomycetota</taxon>
        <taxon>Actinomycetes</taxon>
        <taxon>Micromonosporales</taxon>
        <taxon>Micromonosporaceae</taxon>
        <taxon>Dactylosporangium</taxon>
    </lineage>
</organism>